<dbReference type="EMBL" id="MT142507">
    <property type="protein sequence ID" value="QJA83298.1"/>
    <property type="molecule type" value="Genomic_DNA"/>
</dbReference>
<dbReference type="AlphaFoldDB" id="A0A6M3KPS3"/>
<dbReference type="Gene3D" id="3.40.50.300">
    <property type="entry name" value="P-loop containing nucleotide triphosphate hydrolases"/>
    <property type="match status" value="1"/>
</dbReference>
<dbReference type="InterPro" id="IPR027417">
    <property type="entry name" value="P-loop_NTPase"/>
</dbReference>
<gene>
    <name evidence="3" type="ORF">MM415A00301_0032</name>
    <name evidence="2" type="ORF">MM415B00258_0032</name>
</gene>
<reference evidence="3" key="1">
    <citation type="submission" date="2020-03" db="EMBL/GenBank/DDBJ databases">
        <title>The deep terrestrial virosphere.</title>
        <authorList>
            <person name="Holmfeldt K."/>
            <person name="Nilsson E."/>
            <person name="Simone D."/>
            <person name="Lopez-Fernandez M."/>
            <person name="Wu X."/>
            <person name="de Brujin I."/>
            <person name="Lundin D."/>
            <person name="Andersson A."/>
            <person name="Bertilsson S."/>
            <person name="Dopson M."/>
        </authorList>
    </citation>
    <scope>NUCLEOTIDE SEQUENCE</scope>
    <source>
        <strain evidence="3">MM415A00301</strain>
        <strain evidence="2">MM415B00258</strain>
    </source>
</reference>
<sequence>MSVPTKKPFFISQQNKLQLEKILAVRTKHPVNILVKGNHGMGKSELARQVAAAHNMDYVPVPIGSLQETGQLMGRYELVNGETKFVEGKFPKAVKTPNTLIHLEELNRPESPKALNDLFPLLDDGRALVHEQLGEIKVANGVVFVATLNEGFEYTGIDPLDAALEDRFHIIRLGYLPVQMESTLILTRTGLNGDKTTKLLQFVNKLRMDGQEPIHVSTRRCIMIAELVMMGLDLQQAIVANVALDMDKLESVLLQADFSGQSVGAVSGTGGNGTDKNQWVVL</sequence>
<evidence type="ECO:0000313" key="2">
    <source>
        <dbReference type="EMBL" id="QJA67283.1"/>
    </source>
</evidence>
<dbReference type="InterPro" id="IPR011704">
    <property type="entry name" value="ATPase_dyneun-rel_AAA"/>
</dbReference>
<dbReference type="GO" id="GO:0005524">
    <property type="term" value="F:ATP binding"/>
    <property type="evidence" value="ECO:0007669"/>
    <property type="project" value="InterPro"/>
</dbReference>
<accession>A0A6M3KPS3</accession>
<proteinExistence type="predicted"/>
<dbReference type="PANTHER" id="PTHR42759:SF1">
    <property type="entry name" value="MAGNESIUM-CHELATASE SUBUNIT CHLD"/>
    <property type="match status" value="1"/>
</dbReference>
<organism evidence="3">
    <name type="scientific">viral metagenome</name>
    <dbReference type="NCBI Taxonomy" id="1070528"/>
    <lineage>
        <taxon>unclassified sequences</taxon>
        <taxon>metagenomes</taxon>
        <taxon>organismal metagenomes</taxon>
    </lineage>
</organism>
<dbReference type="PANTHER" id="PTHR42759">
    <property type="entry name" value="MOXR FAMILY PROTEIN"/>
    <property type="match status" value="1"/>
</dbReference>
<dbReference type="EMBL" id="MT141568">
    <property type="protein sequence ID" value="QJA67283.1"/>
    <property type="molecule type" value="Genomic_DNA"/>
</dbReference>
<name>A0A6M3KPS3_9ZZZZ</name>
<evidence type="ECO:0000313" key="3">
    <source>
        <dbReference type="EMBL" id="QJA83298.1"/>
    </source>
</evidence>
<dbReference type="Pfam" id="PF07728">
    <property type="entry name" value="AAA_5"/>
    <property type="match status" value="1"/>
</dbReference>
<dbReference type="InterPro" id="IPR050764">
    <property type="entry name" value="CbbQ/NirQ/NorQ/GpvN"/>
</dbReference>
<dbReference type="GO" id="GO:0016887">
    <property type="term" value="F:ATP hydrolysis activity"/>
    <property type="evidence" value="ECO:0007669"/>
    <property type="project" value="InterPro"/>
</dbReference>
<dbReference type="SUPFAM" id="SSF52540">
    <property type="entry name" value="P-loop containing nucleoside triphosphate hydrolases"/>
    <property type="match status" value="1"/>
</dbReference>
<feature type="domain" description="ATPase dynein-related AAA" evidence="1">
    <location>
        <begin position="32"/>
        <end position="168"/>
    </location>
</feature>
<protein>
    <submittedName>
        <fullName evidence="3">Putative ATPase domain containing protein</fullName>
    </submittedName>
</protein>
<evidence type="ECO:0000259" key="1">
    <source>
        <dbReference type="Pfam" id="PF07728"/>
    </source>
</evidence>